<keyword evidence="2" id="KW-0812">Transmembrane</keyword>
<feature type="region of interest" description="Disordered" evidence="1">
    <location>
        <begin position="68"/>
        <end position="89"/>
    </location>
</feature>
<evidence type="ECO:0000313" key="4">
    <source>
        <dbReference type="Proteomes" id="UP000215931"/>
    </source>
</evidence>
<keyword evidence="2" id="KW-0472">Membrane</keyword>
<comment type="caution">
    <text evidence="3">The sequence shown here is derived from an EMBL/GenBank/DDBJ whole genome shotgun (WGS) entry which is preliminary data.</text>
</comment>
<organism evidence="3 4">
    <name type="scientific">Mesorhizobium wenxiniae</name>
    <dbReference type="NCBI Taxonomy" id="2014805"/>
    <lineage>
        <taxon>Bacteria</taxon>
        <taxon>Pseudomonadati</taxon>
        <taxon>Pseudomonadota</taxon>
        <taxon>Alphaproteobacteria</taxon>
        <taxon>Hyphomicrobiales</taxon>
        <taxon>Phyllobacteriaceae</taxon>
        <taxon>Mesorhizobium</taxon>
    </lineage>
</organism>
<reference evidence="3 4" key="1">
    <citation type="submission" date="2017-08" db="EMBL/GenBank/DDBJ databases">
        <title>Mesorhizobium wenxinae sp. nov., a novel rhizobial species isolated from root nodules of chickpea (Cicer arietinum L.).</title>
        <authorList>
            <person name="Zhang J."/>
        </authorList>
    </citation>
    <scope>NUCLEOTIDE SEQUENCE [LARGE SCALE GENOMIC DNA]</scope>
    <source>
        <strain evidence="4">WYCCWR 10019</strain>
    </source>
</reference>
<evidence type="ECO:0000256" key="1">
    <source>
        <dbReference type="SAM" id="MobiDB-lite"/>
    </source>
</evidence>
<name>A0A271K6U2_9HYPH</name>
<keyword evidence="2" id="KW-1133">Transmembrane helix</keyword>
<dbReference type="EMBL" id="NPKH01000043">
    <property type="protein sequence ID" value="PAP91360.1"/>
    <property type="molecule type" value="Genomic_DNA"/>
</dbReference>
<keyword evidence="4" id="KW-1185">Reference proteome</keyword>
<sequence length="112" mass="12144">MSAIMAWRTAAIGGRVETCTAYRASHRLQRYNSLYGDFSVKFLVWLSAIFSLSFSTAGAWAKSGAVDRESEAGVNPDREQVSNSRGACLGAQSIAPRPCIRSDPQGIPTMKQ</sequence>
<gene>
    <name evidence="3" type="ORF">CIT31_33100</name>
</gene>
<evidence type="ECO:0000256" key="2">
    <source>
        <dbReference type="SAM" id="Phobius"/>
    </source>
</evidence>
<evidence type="ECO:0000313" key="3">
    <source>
        <dbReference type="EMBL" id="PAP91360.1"/>
    </source>
</evidence>
<dbReference type="AlphaFoldDB" id="A0A271K6U2"/>
<protein>
    <submittedName>
        <fullName evidence="3">Uncharacterized protein</fullName>
    </submittedName>
</protein>
<feature type="transmembrane region" description="Helical" evidence="2">
    <location>
        <begin position="42"/>
        <end position="61"/>
    </location>
</feature>
<dbReference type="Proteomes" id="UP000215931">
    <property type="component" value="Unassembled WGS sequence"/>
</dbReference>
<accession>A0A271K6U2</accession>
<proteinExistence type="predicted"/>
<feature type="compositionally biased region" description="Basic and acidic residues" evidence="1">
    <location>
        <begin position="68"/>
        <end position="80"/>
    </location>
</feature>